<dbReference type="PROSITE" id="PS50109">
    <property type="entry name" value="HIS_KIN"/>
    <property type="match status" value="1"/>
</dbReference>
<dbReference type="Pfam" id="PF07568">
    <property type="entry name" value="HisKA_2"/>
    <property type="match status" value="1"/>
</dbReference>
<dbReference type="InterPro" id="IPR000700">
    <property type="entry name" value="PAS-assoc_C"/>
</dbReference>
<keyword evidence="4" id="KW-0808">Transferase</keyword>
<dbReference type="InterPro" id="IPR000014">
    <property type="entry name" value="PAS"/>
</dbReference>
<dbReference type="AlphaFoldDB" id="A0A4R5QDU9"/>
<comment type="caution">
    <text evidence="10">The sequence shown here is derived from an EMBL/GenBank/DDBJ whole genome shotgun (WGS) entry which is preliminary data.</text>
</comment>
<dbReference type="Proteomes" id="UP000295096">
    <property type="component" value="Unassembled WGS sequence"/>
</dbReference>
<dbReference type="InterPro" id="IPR052162">
    <property type="entry name" value="Sensor_kinase/Photoreceptor"/>
</dbReference>
<evidence type="ECO:0000259" key="8">
    <source>
        <dbReference type="PROSITE" id="PS50112"/>
    </source>
</evidence>
<dbReference type="GO" id="GO:0004673">
    <property type="term" value="F:protein histidine kinase activity"/>
    <property type="evidence" value="ECO:0007669"/>
    <property type="project" value="UniProtKB-EC"/>
</dbReference>
<dbReference type="InterPro" id="IPR035965">
    <property type="entry name" value="PAS-like_dom_sf"/>
</dbReference>
<sequence length="606" mass="63829">MDAGPGGIATMPEDGRPDLPDIDCIRGFAGASPMAVAVLQGPAHRIRYVNAAFLAATGRDEAVLVDRRAAEAFPALGPTSLAALDQVHGTGEACRAEAMPLPLGPEAEAPGPADQPPRLWDAELSAVRGGGGAIAGVLVLLRDVTLREAQAARYRALVEAGSLAVWIAGPDGAIREATGWDGLTGQGPADSAGLGWLAAIHPEDQARVRSRWLAAIAGGEAYEAEYRLGRPDGGWRWTAARAVPRRDAAGRILEWIGANTDIELRRQAELGLLASEDRFRTLAEAMPHLVWQTDATGVPEYLNRRWRALTGLGLTALTGSGWMAALHADDIARLADAWAAALAAGADYDADARISTAAGAYRWHRVRAAPVRDAGGTIRHWVGTCTDIEERHQAEDRLREALAAQERLLREAEHRIKNSLQLVAGLLRLQSGRVEEPAAREALEAATARVQAVAEAHRALQMSPDLRSVRLADMLRELAAGASVQQPGTDIRIAAPEDLTLDAERAIPLALILSELVADALRHERPEGAAHPVRLEAWVEAGCMAVAVADRGIGLPAGSSAGRLGATVIRALAKQIGAELATESAAGSGTRVTLRLGLEPAGPALG</sequence>
<dbReference type="InterPro" id="IPR011495">
    <property type="entry name" value="Sig_transdc_His_kin_sub2_dim/P"/>
</dbReference>
<dbReference type="SMART" id="SM00091">
    <property type="entry name" value="PAS"/>
    <property type="match status" value="3"/>
</dbReference>
<dbReference type="OrthoDB" id="9795133at2"/>
<comment type="catalytic activity">
    <reaction evidence="1">
        <text>ATP + protein L-histidine = ADP + protein N-phospho-L-histidine.</text>
        <dbReference type="EC" id="2.7.13.3"/>
    </reaction>
</comment>
<accession>A0A4R5QDU9</accession>
<keyword evidence="11" id="KW-1185">Reference proteome</keyword>
<dbReference type="SUPFAM" id="SSF55785">
    <property type="entry name" value="PYP-like sensor domain (PAS domain)"/>
    <property type="match status" value="3"/>
</dbReference>
<evidence type="ECO:0000256" key="1">
    <source>
        <dbReference type="ARBA" id="ARBA00000085"/>
    </source>
</evidence>
<dbReference type="SMART" id="SM00086">
    <property type="entry name" value="PAC"/>
    <property type="match status" value="2"/>
</dbReference>
<dbReference type="InterPro" id="IPR013656">
    <property type="entry name" value="PAS_4"/>
</dbReference>
<dbReference type="SUPFAM" id="SSF55874">
    <property type="entry name" value="ATPase domain of HSP90 chaperone/DNA topoisomerase II/histidine kinase"/>
    <property type="match status" value="1"/>
</dbReference>
<dbReference type="InterPro" id="IPR005467">
    <property type="entry name" value="His_kinase_dom"/>
</dbReference>
<evidence type="ECO:0000256" key="3">
    <source>
        <dbReference type="ARBA" id="ARBA00022553"/>
    </source>
</evidence>
<evidence type="ECO:0000256" key="5">
    <source>
        <dbReference type="ARBA" id="ARBA00022777"/>
    </source>
</evidence>
<dbReference type="PANTHER" id="PTHR43304:SF1">
    <property type="entry name" value="PAC DOMAIN-CONTAINING PROTEIN"/>
    <property type="match status" value="1"/>
</dbReference>
<dbReference type="Gene3D" id="3.30.565.10">
    <property type="entry name" value="Histidine kinase-like ATPase, C-terminal domain"/>
    <property type="match status" value="1"/>
</dbReference>
<protein>
    <recommendedName>
        <fullName evidence="2">histidine kinase</fullName>
        <ecNumber evidence="2">2.7.13.3</ecNumber>
    </recommendedName>
</protein>
<dbReference type="EC" id="2.7.13.3" evidence="2"/>
<dbReference type="PANTHER" id="PTHR43304">
    <property type="entry name" value="PHYTOCHROME-LIKE PROTEIN CPH1"/>
    <property type="match status" value="1"/>
</dbReference>
<dbReference type="NCBIfam" id="TIGR00229">
    <property type="entry name" value="sensory_box"/>
    <property type="match status" value="2"/>
</dbReference>
<keyword evidence="5" id="KW-0418">Kinase</keyword>
<dbReference type="PROSITE" id="PS50113">
    <property type="entry name" value="PAC"/>
    <property type="match status" value="2"/>
</dbReference>
<dbReference type="Pfam" id="PF08448">
    <property type="entry name" value="PAS_4"/>
    <property type="match status" value="1"/>
</dbReference>
<dbReference type="Gene3D" id="3.30.450.20">
    <property type="entry name" value="PAS domain"/>
    <property type="match status" value="3"/>
</dbReference>
<dbReference type="Pfam" id="PF08447">
    <property type="entry name" value="PAS_3"/>
    <property type="match status" value="2"/>
</dbReference>
<evidence type="ECO:0000313" key="10">
    <source>
        <dbReference type="EMBL" id="TDH61370.1"/>
    </source>
</evidence>
<dbReference type="InterPro" id="IPR003594">
    <property type="entry name" value="HATPase_dom"/>
</dbReference>
<evidence type="ECO:0000259" key="9">
    <source>
        <dbReference type="PROSITE" id="PS50113"/>
    </source>
</evidence>
<dbReference type="FunFam" id="3.30.450.20:FF:000099">
    <property type="entry name" value="Sensory box sensor histidine kinase"/>
    <property type="match status" value="2"/>
</dbReference>
<feature type="domain" description="Histidine kinase" evidence="7">
    <location>
        <begin position="411"/>
        <end position="600"/>
    </location>
</feature>
<evidence type="ECO:0000256" key="2">
    <source>
        <dbReference type="ARBA" id="ARBA00012438"/>
    </source>
</evidence>
<gene>
    <name evidence="10" type="ORF">E2C06_17170</name>
</gene>
<evidence type="ECO:0000259" key="7">
    <source>
        <dbReference type="PROSITE" id="PS50109"/>
    </source>
</evidence>
<keyword evidence="6" id="KW-0175">Coiled coil</keyword>
<organism evidence="10 11">
    <name type="scientific">Dankookia rubra</name>
    <dbReference type="NCBI Taxonomy" id="1442381"/>
    <lineage>
        <taxon>Bacteria</taxon>
        <taxon>Pseudomonadati</taxon>
        <taxon>Pseudomonadota</taxon>
        <taxon>Alphaproteobacteria</taxon>
        <taxon>Acetobacterales</taxon>
        <taxon>Roseomonadaceae</taxon>
        <taxon>Dankookia</taxon>
    </lineage>
</organism>
<feature type="coiled-coil region" evidence="6">
    <location>
        <begin position="391"/>
        <end position="422"/>
    </location>
</feature>
<reference evidence="10 11" key="1">
    <citation type="journal article" date="2016" name="J. Microbiol.">
        <title>Dankookia rubra gen. nov., sp. nov., an alphaproteobacterium isolated from sediment of a shallow stream.</title>
        <authorList>
            <person name="Kim W.H."/>
            <person name="Kim D.H."/>
            <person name="Kang K."/>
            <person name="Ahn T.Y."/>
        </authorList>
    </citation>
    <scope>NUCLEOTIDE SEQUENCE [LARGE SCALE GENOMIC DNA]</scope>
    <source>
        <strain evidence="10 11">JCM30602</strain>
    </source>
</reference>
<evidence type="ECO:0000256" key="6">
    <source>
        <dbReference type="SAM" id="Coils"/>
    </source>
</evidence>
<dbReference type="InterPro" id="IPR036890">
    <property type="entry name" value="HATPase_C_sf"/>
</dbReference>
<dbReference type="CDD" id="cd00130">
    <property type="entry name" value="PAS"/>
    <property type="match status" value="2"/>
</dbReference>
<dbReference type="EMBL" id="SMSJ01000022">
    <property type="protein sequence ID" value="TDH61370.1"/>
    <property type="molecule type" value="Genomic_DNA"/>
</dbReference>
<evidence type="ECO:0000313" key="11">
    <source>
        <dbReference type="Proteomes" id="UP000295096"/>
    </source>
</evidence>
<evidence type="ECO:0000256" key="4">
    <source>
        <dbReference type="ARBA" id="ARBA00022679"/>
    </source>
</evidence>
<dbReference type="Pfam" id="PF02518">
    <property type="entry name" value="HATPase_c"/>
    <property type="match status" value="1"/>
</dbReference>
<name>A0A4R5QDU9_9PROT</name>
<dbReference type="PROSITE" id="PS50112">
    <property type="entry name" value="PAS"/>
    <property type="match status" value="1"/>
</dbReference>
<feature type="domain" description="PAS" evidence="8">
    <location>
        <begin position="275"/>
        <end position="345"/>
    </location>
</feature>
<keyword evidence="3" id="KW-0597">Phosphoprotein</keyword>
<dbReference type="InterPro" id="IPR001610">
    <property type="entry name" value="PAC"/>
</dbReference>
<feature type="domain" description="PAC" evidence="9">
    <location>
        <begin position="348"/>
        <end position="400"/>
    </location>
</feature>
<proteinExistence type="predicted"/>
<dbReference type="InterPro" id="IPR013655">
    <property type="entry name" value="PAS_fold_3"/>
</dbReference>
<feature type="domain" description="PAC" evidence="9">
    <location>
        <begin position="222"/>
        <end position="274"/>
    </location>
</feature>